<dbReference type="Pfam" id="PF17921">
    <property type="entry name" value="Integrase_H2C2"/>
    <property type="match status" value="1"/>
</dbReference>
<evidence type="ECO:0000313" key="3">
    <source>
        <dbReference type="EMBL" id="KAJ3554121.1"/>
    </source>
</evidence>
<dbReference type="Gene3D" id="3.30.420.10">
    <property type="entry name" value="Ribonuclease H-like superfamily/Ribonuclease H"/>
    <property type="match status" value="1"/>
</dbReference>
<protein>
    <recommendedName>
        <fullName evidence="2">Integrase zinc-binding domain-containing protein</fullName>
    </recommendedName>
</protein>
<accession>A0AAD5VEE9</accession>
<feature type="compositionally biased region" description="Basic and acidic residues" evidence="1">
    <location>
        <begin position="24"/>
        <end position="36"/>
    </location>
</feature>
<feature type="compositionally biased region" description="Acidic residues" evidence="1">
    <location>
        <begin position="37"/>
        <end position="49"/>
    </location>
</feature>
<organism evidence="3 4">
    <name type="scientific">Leucocoprinus birnbaumii</name>
    <dbReference type="NCBI Taxonomy" id="56174"/>
    <lineage>
        <taxon>Eukaryota</taxon>
        <taxon>Fungi</taxon>
        <taxon>Dikarya</taxon>
        <taxon>Basidiomycota</taxon>
        <taxon>Agaricomycotina</taxon>
        <taxon>Agaricomycetes</taxon>
        <taxon>Agaricomycetidae</taxon>
        <taxon>Agaricales</taxon>
        <taxon>Agaricineae</taxon>
        <taxon>Agaricaceae</taxon>
        <taxon>Leucocoprinus</taxon>
    </lineage>
</organism>
<comment type="caution">
    <text evidence="3">The sequence shown here is derived from an EMBL/GenBank/DDBJ whole genome shotgun (WGS) entry which is preliminary data.</text>
</comment>
<name>A0AAD5VEE9_9AGAR</name>
<evidence type="ECO:0000256" key="1">
    <source>
        <dbReference type="SAM" id="MobiDB-lite"/>
    </source>
</evidence>
<dbReference type="InterPro" id="IPR050951">
    <property type="entry name" value="Retrovirus_Pol_polyprotein"/>
</dbReference>
<evidence type="ECO:0000313" key="4">
    <source>
        <dbReference type="Proteomes" id="UP001213000"/>
    </source>
</evidence>
<keyword evidence="4" id="KW-1185">Reference proteome</keyword>
<evidence type="ECO:0000259" key="2">
    <source>
        <dbReference type="Pfam" id="PF17921"/>
    </source>
</evidence>
<reference evidence="3" key="1">
    <citation type="submission" date="2022-07" db="EMBL/GenBank/DDBJ databases">
        <title>Genome Sequence of Leucocoprinus birnbaumii.</title>
        <authorList>
            <person name="Buettner E."/>
        </authorList>
    </citation>
    <scope>NUCLEOTIDE SEQUENCE</scope>
    <source>
        <strain evidence="3">VT141</strain>
    </source>
</reference>
<sequence>MNRWIVAILMFDFELVHVPGERHRGLDGLSRRRKSEEDSEDDEELEEEAENWVDEVLGCNIWAAEVGAELQGNGLVLDVVRQGEDDRDVILESEGKEGGVTETPRDKATKLKDLDLIKIRNFLESLKMPEGLTEKARQSFVKHASKFFISGNKLWRKDYSGRHKVVVVDPQEHYHLLIESHDRLGHKGFYSTRRTLGDRFWWPSLDKDIHWFLRTCHQCQIRSTEHVVILPTVQVPASLFCKVYIDTMHMPPSHRHKYIVQARCSLTGWPERHALTHETARTLGAFIFEEILCRWGGLEEIVTNNGTPFVAALDWLSDKYHINHICISAYNS</sequence>
<dbReference type="Proteomes" id="UP001213000">
    <property type="component" value="Unassembled WGS sequence"/>
</dbReference>
<gene>
    <name evidence="3" type="ORF">NP233_g12490</name>
</gene>
<dbReference type="SUPFAM" id="SSF53098">
    <property type="entry name" value="Ribonuclease H-like"/>
    <property type="match status" value="1"/>
</dbReference>
<dbReference type="PANTHER" id="PTHR37984:SF5">
    <property type="entry name" value="PROTEIN NYNRIN-LIKE"/>
    <property type="match status" value="1"/>
</dbReference>
<dbReference type="AlphaFoldDB" id="A0AAD5VEE9"/>
<feature type="domain" description="Integrase zinc-binding" evidence="2">
    <location>
        <begin position="169"/>
        <end position="223"/>
    </location>
</feature>
<dbReference type="EMBL" id="JANIEX010001825">
    <property type="protein sequence ID" value="KAJ3554121.1"/>
    <property type="molecule type" value="Genomic_DNA"/>
</dbReference>
<dbReference type="FunFam" id="1.10.340.70:FF:000001">
    <property type="entry name" value="Retrovirus-related Pol polyprotein from transposon gypsy-like Protein"/>
    <property type="match status" value="1"/>
</dbReference>
<proteinExistence type="predicted"/>
<dbReference type="PANTHER" id="PTHR37984">
    <property type="entry name" value="PROTEIN CBG26694"/>
    <property type="match status" value="1"/>
</dbReference>
<dbReference type="InterPro" id="IPR012337">
    <property type="entry name" value="RNaseH-like_sf"/>
</dbReference>
<feature type="region of interest" description="Disordered" evidence="1">
    <location>
        <begin position="24"/>
        <end position="49"/>
    </location>
</feature>
<dbReference type="GO" id="GO:0003676">
    <property type="term" value="F:nucleic acid binding"/>
    <property type="evidence" value="ECO:0007669"/>
    <property type="project" value="InterPro"/>
</dbReference>
<dbReference type="Gene3D" id="1.10.340.70">
    <property type="match status" value="1"/>
</dbReference>
<dbReference type="InterPro" id="IPR036397">
    <property type="entry name" value="RNaseH_sf"/>
</dbReference>
<dbReference type="InterPro" id="IPR041588">
    <property type="entry name" value="Integrase_H2C2"/>
</dbReference>